<accession>A0ABN2MP30</accession>
<dbReference type="Proteomes" id="UP001500218">
    <property type="component" value="Unassembled WGS sequence"/>
</dbReference>
<proteinExistence type="predicted"/>
<evidence type="ECO:0000313" key="2">
    <source>
        <dbReference type="Proteomes" id="UP001500218"/>
    </source>
</evidence>
<reference evidence="1 2" key="1">
    <citation type="journal article" date="2019" name="Int. J. Syst. Evol. Microbiol.">
        <title>The Global Catalogue of Microorganisms (GCM) 10K type strain sequencing project: providing services to taxonomists for standard genome sequencing and annotation.</title>
        <authorList>
            <consortium name="The Broad Institute Genomics Platform"/>
            <consortium name="The Broad Institute Genome Sequencing Center for Infectious Disease"/>
            <person name="Wu L."/>
            <person name="Ma J."/>
        </authorList>
    </citation>
    <scope>NUCLEOTIDE SEQUENCE [LARGE SCALE GENOMIC DNA]</scope>
    <source>
        <strain evidence="1 2">JCM 13250</strain>
    </source>
</reference>
<organism evidence="1 2">
    <name type="scientific">Luedemannella flava</name>
    <dbReference type="NCBI Taxonomy" id="349316"/>
    <lineage>
        <taxon>Bacteria</taxon>
        <taxon>Bacillati</taxon>
        <taxon>Actinomycetota</taxon>
        <taxon>Actinomycetes</taxon>
        <taxon>Micromonosporales</taxon>
        <taxon>Micromonosporaceae</taxon>
        <taxon>Luedemannella</taxon>
    </lineage>
</organism>
<evidence type="ECO:0008006" key="3">
    <source>
        <dbReference type="Google" id="ProtNLM"/>
    </source>
</evidence>
<name>A0ABN2MP30_9ACTN</name>
<sequence>MTKMGLAPRALAALAMTPSSSLNRAEPTCRGPFASPSLMPNWTIRKSPDFIPLSMAGQRVEYVVELSTHSPAEFFVLVTLGSYSQVWTLRPPTALLFTVTPVLK</sequence>
<evidence type="ECO:0000313" key="1">
    <source>
        <dbReference type="EMBL" id="GAA1833753.1"/>
    </source>
</evidence>
<protein>
    <recommendedName>
        <fullName evidence="3">Secreted protein</fullName>
    </recommendedName>
</protein>
<gene>
    <name evidence="1" type="ORF">GCM10009682_60230</name>
</gene>
<dbReference type="RefSeq" id="WP_344139740.1">
    <property type="nucleotide sequence ID" value="NZ_BAAALT010000279.1"/>
</dbReference>
<keyword evidence="2" id="KW-1185">Reference proteome</keyword>
<dbReference type="EMBL" id="BAAALT010000279">
    <property type="protein sequence ID" value="GAA1833753.1"/>
    <property type="molecule type" value="Genomic_DNA"/>
</dbReference>
<comment type="caution">
    <text evidence="1">The sequence shown here is derived from an EMBL/GenBank/DDBJ whole genome shotgun (WGS) entry which is preliminary data.</text>
</comment>